<organism evidence="9 10">
    <name type="scientific">Inmirania thermothiophila</name>
    <dbReference type="NCBI Taxonomy" id="1750597"/>
    <lineage>
        <taxon>Bacteria</taxon>
        <taxon>Pseudomonadati</taxon>
        <taxon>Pseudomonadota</taxon>
        <taxon>Gammaproteobacteria</taxon>
        <taxon>Chromatiales</taxon>
        <taxon>Ectothiorhodospiraceae</taxon>
        <taxon>Inmirania</taxon>
    </lineage>
</organism>
<dbReference type="GO" id="GO:0006355">
    <property type="term" value="P:regulation of DNA-templated transcription"/>
    <property type="evidence" value="ECO:0007669"/>
    <property type="project" value="InterPro"/>
</dbReference>
<keyword evidence="2" id="KW-0067">ATP-binding</keyword>
<dbReference type="EMBL" id="RJVI01000001">
    <property type="protein sequence ID" value="ROR34714.1"/>
    <property type="molecule type" value="Genomic_DNA"/>
</dbReference>
<dbReference type="GO" id="GO:0005524">
    <property type="term" value="F:ATP binding"/>
    <property type="evidence" value="ECO:0007669"/>
    <property type="project" value="UniProtKB-KW"/>
</dbReference>
<dbReference type="PANTHER" id="PTHR32071">
    <property type="entry name" value="TRANSCRIPTIONAL REGULATORY PROTEIN"/>
    <property type="match status" value="1"/>
</dbReference>
<keyword evidence="3" id="KW-0805">Transcription regulation</keyword>
<keyword evidence="5" id="KW-0804">Transcription</keyword>
<dbReference type="InterPro" id="IPR025662">
    <property type="entry name" value="Sigma_54_int_dom_ATP-bd_1"/>
</dbReference>
<dbReference type="InterPro" id="IPR009057">
    <property type="entry name" value="Homeodomain-like_sf"/>
</dbReference>
<feature type="modified residue" description="4-aspartylphosphate" evidence="6">
    <location>
        <position position="54"/>
    </location>
</feature>
<dbReference type="Pfam" id="PF00072">
    <property type="entry name" value="Response_reg"/>
    <property type="match status" value="1"/>
</dbReference>
<proteinExistence type="predicted"/>
<evidence type="ECO:0000256" key="5">
    <source>
        <dbReference type="ARBA" id="ARBA00023163"/>
    </source>
</evidence>
<dbReference type="Pfam" id="PF00158">
    <property type="entry name" value="Sigma54_activat"/>
    <property type="match status" value="1"/>
</dbReference>
<dbReference type="Gene3D" id="1.10.10.60">
    <property type="entry name" value="Homeodomain-like"/>
    <property type="match status" value="1"/>
</dbReference>
<dbReference type="CDD" id="cd00009">
    <property type="entry name" value="AAA"/>
    <property type="match status" value="1"/>
</dbReference>
<dbReference type="InterPro" id="IPR025944">
    <property type="entry name" value="Sigma_54_int_dom_CS"/>
</dbReference>
<dbReference type="AlphaFoldDB" id="A0A3N1Y7C0"/>
<name>A0A3N1Y7C0_9GAMM</name>
<dbReference type="OrthoDB" id="9804019at2"/>
<evidence type="ECO:0000256" key="6">
    <source>
        <dbReference type="PROSITE-ProRule" id="PRU00169"/>
    </source>
</evidence>
<dbReference type="SUPFAM" id="SSF46689">
    <property type="entry name" value="Homeodomain-like"/>
    <property type="match status" value="1"/>
</dbReference>
<evidence type="ECO:0000313" key="10">
    <source>
        <dbReference type="Proteomes" id="UP000276634"/>
    </source>
</evidence>
<dbReference type="SMART" id="SM00382">
    <property type="entry name" value="AAA"/>
    <property type="match status" value="1"/>
</dbReference>
<dbReference type="InterPro" id="IPR014264">
    <property type="entry name" value="PEP-CTERM_resp_reg"/>
</dbReference>
<dbReference type="Gene3D" id="3.40.50.2300">
    <property type="match status" value="1"/>
</dbReference>
<dbReference type="PROSITE" id="PS00675">
    <property type="entry name" value="SIGMA54_INTERACT_1"/>
    <property type="match status" value="1"/>
</dbReference>
<sequence>MSAEGRRLLVVEDDPGLQSQLRWCFEGVEVAVAGTREEAVAELRRLEPQVVTLDLGLPPDPGGASEGFATLREILSLAPHTKVVVVTGREDRDNAVRAVGMGAYDYYQKPVDAELLAFAVERAFRLHELEAENRRLAVGADAAPLDGIIAASPGMLEVCRTVERLAPADVTVLVLGESGTGKELVARALHALSPRRDKRFVAINCAAIPENLLESELFGYEKGAFTGAVRRTPGKIEVADGGTLFLDEIGDLPLSLQAKLLRFLQERVVERIGGREEIPVDVRVVCATHQDLRALMAEGAFREDLYYRVSEVTLEIPPLRRREGDAVLLARAFLERHARELGRPVRGFSEDALAAIEAHDWPGNVRELENRVKRAVIMADGERVHAADLQLDGTREAEPLNLRQVREAAERGAILRALARAGHNVSEAARLLGVTRPTLYSLLEKHGIPHGTQAGTDTPGR</sequence>
<dbReference type="PROSITE" id="PS00676">
    <property type="entry name" value="SIGMA54_INTERACT_2"/>
    <property type="match status" value="1"/>
</dbReference>
<dbReference type="PANTHER" id="PTHR32071:SF113">
    <property type="entry name" value="ALGINATE BIOSYNTHESIS TRANSCRIPTIONAL REGULATORY PROTEIN ALGB"/>
    <property type="match status" value="1"/>
</dbReference>
<dbReference type="Pfam" id="PF25601">
    <property type="entry name" value="AAA_lid_14"/>
    <property type="match status" value="1"/>
</dbReference>
<gene>
    <name evidence="9" type="ORF">EDC57_0616</name>
</gene>
<dbReference type="PROSITE" id="PS50045">
    <property type="entry name" value="SIGMA54_INTERACT_4"/>
    <property type="match status" value="1"/>
</dbReference>
<evidence type="ECO:0000256" key="2">
    <source>
        <dbReference type="ARBA" id="ARBA00022840"/>
    </source>
</evidence>
<dbReference type="SUPFAM" id="SSF52172">
    <property type="entry name" value="CheY-like"/>
    <property type="match status" value="1"/>
</dbReference>
<accession>A0A3N1Y7C0</accession>
<dbReference type="GO" id="GO:0043565">
    <property type="term" value="F:sequence-specific DNA binding"/>
    <property type="evidence" value="ECO:0007669"/>
    <property type="project" value="InterPro"/>
</dbReference>
<evidence type="ECO:0000313" key="9">
    <source>
        <dbReference type="EMBL" id="ROR34714.1"/>
    </source>
</evidence>
<dbReference type="GO" id="GO:0000160">
    <property type="term" value="P:phosphorelay signal transduction system"/>
    <property type="evidence" value="ECO:0007669"/>
    <property type="project" value="InterPro"/>
</dbReference>
<dbReference type="InterPro" id="IPR003593">
    <property type="entry name" value="AAA+_ATPase"/>
</dbReference>
<evidence type="ECO:0000256" key="3">
    <source>
        <dbReference type="ARBA" id="ARBA00023015"/>
    </source>
</evidence>
<dbReference type="InterPro" id="IPR011006">
    <property type="entry name" value="CheY-like_superfamily"/>
</dbReference>
<dbReference type="InterPro" id="IPR002078">
    <property type="entry name" value="Sigma_54_int"/>
</dbReference>
<dbReference type="InterPro" id="IPR002197">
    <property type="entry name" value="HTH_Fis"/>
</dbReference>
<keyword evidence="4" id="KW-0238">DNA-binding</keyword>
<dbReference type="InterPro" id="IPR001789">
    <property type="entry name" value="Sig_transdc_resp-reg_receiver"/>
</dbReference>
<evidence type="ECO:0000259" key="7">
    <source>
        <dbReference type="PROSITE" id="PS50045"/>
    </source>
</evidence>
<evidence type="ECO:0000256" key="4">
    <source>
        <dbReference type="ARBA" id="ARBA00023125"/>
    </source>
</evidence>
<dbReference type="Pfam" id="PF02954">
    <property type="entry name" value="HTH_8"/>
    <property type="match status" value="1"/>
</dbReference>
<evidence type="ECO:0000259" key="8">
    <source>
        <dbReference type="PROSITE" id="PS50110"/>
    </source>
</evidence>
<dbReference type="SUPFAM" id="SSF52540">
    <property type="entry name" value="P-loop containing nucleoside triphosphate hydrolases"/>
    <property type="match status" value="1"/>
</dbReference>
<dbReference type="CDD" id="cd00156">
    <property type="entry name" value="REC"/>
    <property type="match status" value="1"/>
</dbReference>
<evidence type="ECO:0000256" key="1">
    <source>
        <dbReference type="ARBA" id="ARBA00022741"/>
    </source>
</evidence>
<dbReference type="PROSITE" id="PS50110">
    <property type="entry name" value="RESPONSE_REGULATORY"/>
    <property type="match status" value="1"/>
</dbReference>
<dbReference type="PRINTS" id="PR01590">
    <property type="entry name" value="HTHFIS"/>
</dbReference>
<dbReference type="InterPro" id="IPR058031">
    <property type="entry name" value="AAA_lid_NorR"/>
</dbReference>
<protein>
    <submittedName>
        <fullName evidence="9">Two-component system NtrC family response regulator</fullName>
    </submittedName>
</protein>
<dbReference type="InterPro" id="IPR027417">
    <property type="entry name" value="P-loop_NTPase"/>
</dbReference>
<feature type="domain" description="Response regulatory" evidence="8">
    <location>
        <begin position="7"/>
        <end position="124"/>
    </location>
</feature>
<dbReference type="FunFam" id="3.40.50.300:FF:000006">
    <property type="entry name" value="DNA-binding transcriptional regulator NtrC"/>
    <property type="match status" value="1"/>
</dbReference>
<dbReference type="SMART" id="SM00448">
    <property type="entry name" value="REC"/>
    <property type="match status" value="1"/>
</dbReference>
<keyword evidence="1" id="KW-0547">Nucleotide-binding</keyword>
<dbReference type="NCBIfam" id="TIGR02915">
    <property type="entry name" value="PEP_resp_reg"/>
    <property type="match status" value="1"/>
</dbReference>
<dbReference type="Gene3D" id="3.40.50.300">
    <property type="entry name" value="P-loop containing nucleotide triphosphate hydrolases"/>
    <property type="match status" value="1"/>
</dbReference>
<dbReference type="Gene3D" id="1.10.8.60">
    <property type="match status" value="1"/>
</dbReference>
<dbReference type="RefSeq" id="WP_123400116.1">
    <property type="nucleotide sequence ID" value="NZ_RJVI01000001.1"/>
</dbReference>
<keyword evidence="10" id="KW-1185">Reference proteome</keyword>
<comment type="caution">
    <text evidence="9">The sequence shown here is derived from an EMBL/GenBank/DDBJ whole genome shotgun (WGS) entry which is preliminary data.</text>
</comment>
<feature type="domain" description="Sigma-54 factor interaction" evidence="7">
    <location>
        <begin position="148"/>
        <end position="377"/>
    </location>
</feature>
<keyword evidence="6" id="KW-0597">Phosphoprotein</keyword>
<dbReference type="PROSITE" id="PS00688">
    <property type="entry name" value="SIGMA54_INTERACT_3"/>
    <property type="match status" value="1"/>
</dbReference>
<dbReference type="Proteomes" id="UP000276634">
    <property type="component" value="Unassembled WGS sequence"/>
</dbReference>
<dbReference type="InterPro" id="IPR025943">
    <property type="entry name" value="Sigma_54_int_dom_ATP-bd_2"/>
</dbReference>
<reference evidence="9 10" key="1">
    <citation type="submission" date="2018-11" db="EMBL/GenBank/DDBJ databases">
        <title>Genomic Encyclopedia of Type Strains, Phase IV (KMG-IV): sequencing the most valuable type-strain genomes for metagenomic binning, comparative biology and taxonomic classification.</title>
        <authorList>
            <person name="Goeker M."/>
        </authorList>
    </citation>
    <scope>NUCLEOTIDE SEQUENCE [LARGE SCALE GENOMIC DNA]</scope>
    <source>
        <strain evidence="9 10">DSM 100275</strain>
    </source>
</reference>